<keyword evidence="3 6" id="KW-0812">Transmembrane</keyword>
<gene>
    <name evidence="7" type="ORF">Cni_G07198</name>
</gene>
<dbReference type="AlphaFoldDB" id="A0AAQ3K1R0"/>
<evidence type="ECO:0000256" key="5">
    <source>
        <dbReference type="ARBA" id="ARBA00023136"/>
    </source>
</evidence>
<evidence type="ECO:0000256" key="2">
    <source>
        <dbReference type="ARBA" id="ARBA00009074"/>
    </source>
</evidence>
<evidence type="ECO:0000313" key="8">
    <source>
        <dbReference type="Proteomes" id="UP001327560"/>
    </source>
</evidence>
<proteinExistence type="inferred from homology"/>
<organism evidence="7 8">
    <name type="scientific">Canna indica</name>
    <name type="common">Indian-shot</name>
    <dbReference type="NCBI Taxonomy" id="4628"/>
    <lineage>
        <taxon>Eukaryota</taxon>
        <taxon>Viridiplantae</taxon>
        <taxon>Streptophyta</taxon>
        <taxon>Embryophyta</taxon>
        <taxon>Tracheophyta</taxon>
        <taxon>Spermatophyta</taxon>
        <taxon>Magnoliopsida</taxon>
        <taxon>Liliopsida</taxon>
        <taxon>Zingiberales</taxon>
        <taxon>Cannaceae</taxon>
        <taxon>Canna</taxon>
    </lineage>
</organism>
<comment type="subcellular location">
    <subcellularLocation>
        <location evidence="1">Membrane</location>
    </subcellularLocation>
</comment>
<evidence type="ECO:0000256" key="4">
    <source>
        <dbReference type="ARBA" id="ARBA00022989"/>
    </source>
</evidence>
<accession>A0AAQ3K1R0</accession>
<protein>
    <submittedName>
        <fullName evidence="7">UPF0496 protein</fullName>
    </submittedName>
</protein>
<evidence type="ECO:0000256" key="6">
    <source>
        <dbReference type="SAM" id="Phobius"/>
    </source>
</evidence>
<reference evidence="7 8" key="1">
    <citation type="submission" date="2023-10" db="EMBL/GenBank/DDBJ databases">
        <title>Chromosome-scale genome assembly provides insights into flower coloration mechanisms of Canna indica.</title>
        <authorList>
            <person name="Li C."/>
        </authorList>
    </citation>
    <scope>NUCLEOTIDE SEQUENCE [LARGE SCALE GENOMIC DNA]</scope>
    <source>
        <tissue evidence="7">Flower</tissue>
    </source>
</reference>
<dbReference type="Proteomes" id="UP001327560">
    <property type="component" value="Chromosome 2"/>
</dbReference>
<sequence length="166" mass="18195">MEKLLQRKKKLDGKLKKVKAWRKVSSVIFVAALAAVIICSVVAVVAVVPVGLTGKWIDSLVRKHQVTLEGERELVTSMEFGTPVALGDLENIEVMVDKLGDHLDSLLGDAEFAMSKGEAGVELVVEEISRRMEVLMRSIEDLGKQVAGCSRDIRKARTLVLALKTQ</sequence>
<dbReference type="PANTHER" id="PTHR31113:SF3">
    <property type="entry name" value="UPF0496 PROTEIN 1"/>
    <property type="match status" value="1"/>
</dbReference>
<evidence type="ECO:0000256" key="3">
    <source>
        <dbReference type="ARBA" id="ARBA00022692"/>
    </source>
</evidence>
<evidence type="ECO:0000313" key="7">
    <source>
        <dbReference type="EMBL" id="WOK98486.1"/>
    </source>
</evidence>
<name>A0AAQ3K1R0_9LILI</name>
<dbReference type="GO" id="GO:0016020">
    <property type="term" value="C:membrane"/>
    <property type="evidence" value="ECO:0007669"/>
    <property type="project" value="UniProtKB-SubCell"/>
</dbReference>
<dbReference type="EMBL" id="CP136891">
    <property type="protein sequence ID" value="WOK98486.1"/>
    <property type="molecule type" value="Genomic_DNA"/>
</dbReference>
<evidence type="ECO:0000256" key="1">
    <source>
        <dbReference type="ARBA" id="ARBA00004370"/>
    </source>
</evidence>
<dbReference type="Pfam" id="PF05055">
    <property type="entry name" value="DUF677"/>
    <property type="match status" value="1"/>
</dbReference>
<keyword evidence="5 6" id="KW-0472">Membrane</keyword>
<dbReference type="PANTHER" id="PTHR31113">
    <property type="entry name" value="UPF0496 PROTEIN 3-RELATED"/>
    <property type="match status" value="1"/>
</dbReference>
<feature type="transmembrane region" description="Helical" evidence="6">
    <location>
        <begin position="24"/>
        <end position="52"/>
    </location>
</feature>
<dbReference type="InterPro" id="IPR007749">
    <property type="entry name" value="DUF677"/>
</dbReference>
<keyword evidence="4 6" id="KW-1133">Transmembrane helix</keyword>
<comment type="similarity">
    <text evidence="2">Belongs to the UPF0496 family.</text>
</comment>
<keyword evidence="8" id="KW-1185">Reference proteome</keyword>